<dbReference type="Pfam" id="PF00482">
    <property type="entry name" value="T2SSF"/>
    <property type="match status" value="1"/>
</dbReference>
<reference evidence="7 8" key="1">
    <citation type="journal article" date="2005" name="DNA Res.">
        <title>Complete genome sequence of the facultative anaerobic magnetotactic bacterium Magnetospirillum sp. strain AMB-1.</title>
        <authorList>
            <person name="Matsunaga T."/>
            <person name="Okamura Y."/>
            <person name="Fukuda Y."/>
            <person name="Wahyudi A.T."/>
            <person name="Murase Y."/>
            <person name="Takeyama H."/>
        </authorList>
    </citation>
    <scope>NUCLEOTIDE SEQUENCE [LARGE SCALE GENOMIC DNA]</scope>
    <source>
        <strain evidence="8">ATCC 700264 / AMB-1</strain>
    </source>
</reference>
<dbReference type="GO" id="GO:0005886">
    <property type="term" value="C:plasma membrane"/>
    <property type="evidence" value="ECO:0007669"/>
    <property type="project" value="UniProtKB-SubCell"/>
</dbReference>
<keyword evidence="8" id="KW-1185">Reference proteome</keyword>
<dbReference type="InterPro" id="IPR042094">
    <property type="entry name" value="T2SS_GspF_sf"/>
</dbReference>
<keyword evidence="4" id="KW-1133">Transmembrane helix</keyword>
<evidence type="ECO:0000256" key="1">
    <source>
        <dbReference type="ARBA" id="ARBA00004651"/>
    </source>
</evidence>
<keyword evidence="5" id="KW-0472">Membrane</keyword>
<name>Q2W0S6_PARM1</name>
<feature type="domain" description="Type II secretion system protein GspF" evidence="6">
    <location>
        <begin position="163"/>
        <end position="287"/>
    </location>
</feature>
<evidence type="ECO:0000256" key="4">
    <source>
        <dbReference type="ARBA" id="ARBA00022989"/>
    </source>
</evidence>
<dbReference type="Gene3D" id="1.20.81.30">
    <property type="entry name" value="Type II secretion system (T2SS), domain F"/>
    <property type="match status" value="1"/>
</dbReference>
<keyword evidence="2" id="KW-1003">Cell membrane</keyword>
<evidence type="ECO:0000313" key="8">
    <source>
        <dbReference type="Proteomes" id="UP000007058"/>
    </source>
</evidence>
<keyword evidence="3" id="KW-0812">Transmembrane</keyword>
<evidence type="ECO:0000259" key="6">
    <source>
        <dbReference type="Pfam" id="PF00482"/>
    </source>
</evidence>
<dbReference type="Proteomes" id="UP000007058">
    <property type="component" value="Chromosome"/>
</dbReference>
<gene>
    <name evidence="7" type="ordered locus">amb3745</name>
</gene>
<evidence type="ECO:0000256" key="2">
    <source>
        <dbReference type="ARBA" id="ARBA00022475"/>
    </source>
</evidence>
<dbReference type="AlphaFoldDB" id="Q2W0S6"/>
<evidence type="ECO:0000313" key="7">
    <source>
        <dbReference type="EMBL" id="BAE52549.1"/>
    </source>
</evidence>
<sequence>MFEALARLPPEIAVLVAVLLVALVVLGWALVSLIHGPRARLKRRLAAVAGGQTSSRRTAVRGPQRKSVQARLKAVEGSRQRHFGWRFREQLMQAGWRLEVWQYLAGCAVLALLVLGIGEASGLPLVWSGLAALCLGLGIPKLVLGMAAGKRLKAFASQFADALDVVVRGIRSGLPLGECIAIIGREMPDPVGAEFRQITEGTRIGLTLHEALGRAVERMPMAEMRYFAIVLAIQQQTGGNLAETLAKLSDVLRARKRMRDKVQAYAAEARASAAIIGSLPLVVVGMLGLVAPQYIALLFTSDLGNILLAIGVGTEAMGVLVMRNMINFDI</sequence>
<organism evidence="7 8">
    <name type="scientific">Paramagnetospirillum magneticum (strain ATCC 700264 / AMB-1)</name>
    <name type="common">Magnetospirillum magneticum</name>
    <dbReference type="NCBI Taxonomy" id="342108"/>
    <lineage>
        <taxon>Bacteria</taxon>
        <taxon>Pseudomonadati</taxon>
        <taxon>Pseudomonadota</taxon>
        <taxon>Alphaproteobacteria</taxon>
        <taxon>Rhodospirillales</taxon>
        <taxon>Magnetospirillaceae</taxon>
        <taxon>Paramagnetospirillum</taxon>
    </lineage>
</organism>
<dbReference type="EMBL" id="AP007255">
    <property type="protein sequence ID" value="BAE52549.1"/>
    <property type="molecule type" value="Genomic_DNA"/>
</dbReference>
<protein>
    <submittedName>
        <fullName evidence="7">Flp pilus assembly protein TadB</fullName>
    </submittedName>
</protein>
<dbReference type="PANTHER" id="PTHR35007:SF1">
    <property type="entry name" value="PILUS ASSEMBLY PROTEIN"/>
    <property type="match status" value="1"/>
</dbReference>
<evidence type="ECO:0000256" key="5">
    <source>
        <dbReference type="ARBA" id="ARBA00023136"/>
    </source>
</evidence>
<dbReference type="RefSeq" id="WP_011386101.1">
    <property type="nucleotide sequence ID" value="NC_007626.1"/>
</dbReference>
<dbReference type="STRING" id="342108.amb3745"/>
<dbReference type="PANTHER" id="PTHR35007">
    <property type="entry name" value="INTEGRAL MEMBRANE PROTEIN-RELATED"/>
    <property type="match status" value="1"/>
</dbReference>
<comment type="subcellular location">
    <subcellularLocation>
        <location evidence="1">Cell membrane</location>
        <topology evidence="1">Multi-pass membrane protein</topology>
    </subcellularLocation>
</comment>
<accession>Q2W0S6</accession>
<dbReference type="OrthoDB" id="9803381at2"/>
<proteinExistence type="predicted"/>
<dbReference type="InterPro" id="IPR018076">
    <property type="entry name" value="T2SS_GspF_dom"/>
</dbReference>
<dbReference type="HOGENOM" id="CLU_064305_1_1_5"/>
<dbReference type="KEGG" id="mag:amb3745"/>
<evidence type="ECO:0000256" key="3">
    <source>
        <dbReference type="ARBA" id="ARBA00022692"/>
    </source>
</evidence>